<name>A0AAU7CL30_9BACT</name>
<evidence type="ECO:0000256" key="1">
    <source>
        <dbReference type="SAM" id="Phobius"/>
    </source>
</evidence>
<organism evidence="2">
    <name type="scientific">Singulisphaera sp. Ch08</name>
    <dbReference type="NCBI Taxonomy" id="3120278"/>
    <lineage>
        <taxon>Bacteria</taxon>
        <taxon>Pseudomonadati</taxon>
        <taxon>Planctomycetota</taxon>
        <taxon>Planctomycetia</taxon>
        <taxon>Isosphaerales</taxon>
        <taxon>Isosphaeraceae</taxon>
        <taxon>Singulisphaera</taxon>
    </lineage>
</organism>
<accession>A0AAU7CL30</accession>
<evidence type="ECO:0000313" key="2">
    <source>
        <dbReference type="EMBL" id="XBH05724.1"/>
    </source>
</evidence>
<keyword evidence="1" id="KW-0812">Transmembrane</keyword>
<protein>
    <submittedName>
        <fullName evidence="2">Uncharacterized protein</fullName>
    </submittedName>
</protein>
<proteinExistence type="predicted"/>
<reference evidence="2" key="1">
    <citation type="submission" date="2024-05" db="EMBL/GenBank/DDBJ databases">
        <title>Planctomycetes of the genus Singulisphaera possess chitinolytic capabilities.</title>
        <authorList>
            <person name="Ivanova A."/>
        </authorList>
    </citation>
    <scope>NUCLEOTIDE SEQUENCE</scope>
    <source>
        <strain evidence="2">Ch08T</strain>
    </source>
</reference>
<dbReference type="AlphaFoldDB" id="A0AAU7CL30"/>
<feature type="transmembrane region" description="Helical" evidence="1">
    <location>
        <begin position="20"/>
        <end position="38"/>
    </location>
</feature>
<keyword evidence="1" id="KW-1133">Transmembrane helix</keyword>
<gene>
    <name evidence="2" type="ORF">V5E97_06785</name>
</gene>
<dbReference type="EMBL" id="CP155447">
    <property type="protein sequence ID" value="XBH05724.1"/>
    <property type="molecule type" value="Genomic_DNA"/>
</dbReference>
<sequence length="51" mass="5998">MMDYYTALTHYNAMVTFDRAIQSIWSLLVLSLVAYLMVRLLSDRNKFTPSH</sequence>
<keyword evidence="1" id="KW-0472">Membrane</keyword>
<dbReference type="RefSeq" id="WP_406698573.1">
    <property type="nucleotide sequence ID" value="NZ_CP155447.1"/>
</dbReference>